<organism evidence="2 3">
    <name type="scientific">Lucifera butyrica</name>
    <dbReference type="NCBI Taxonomy" id="1351585"/>
    <lineage>
        <taxon>Bacteria</taxon>
        <taxon>Bacillati</taxon>
        <taxon>Bacillota</taxon>
        <taxon>Negativicutes</taxon>
        <taxon>Veillonellales</taxon>
        <taxon>Veillonellaceae</taxon>
        <taxon>Lucifera</taxon>
    </lineage>
</organism>
<evidence type="ECO:0000313" key="3">
    <source>
        <dbReference type="Proteomes" id="UP000277811"/>
    </source>
</evidence>
<keyword evidence="3" id="KW-1185">Reference proteome</keyword>
<protein>
    <recommendedName>
        <fullName evidence="4">Porin domain-containing protein</fullName>
    </recommendedName>
</protein>
<evidence type="ECO:0000256" key="1">
    <source>
        <dbReference type="SAM" id="SignalP"/>
    </source>
</evidence>
<dbReference type="EMBL" id="UPPP01000054">
    <property type="protein sequence ID" value="VBB05242.1"/>
    <property type="molecule type" value="Genomic_DNA"/>
</dbReference>
<name>A0A498R4P8_9FIRM</name>
<dbReference type="AlphaFoldDB" id="A0A498R4P8"/>
<keyword evidence="1" id="KW-0732">Signal</keyword>
<feature type="chain" id="PRO_5019869514" description="Porin domain-containing protein" evidence="1">
    <location>
        <begin position="24"/>
        <end position="350"/>
    </location>
</feature>
<dbReference type="OrthoDB" id="1676128at2"/>
<dbReference type="SUPFAM" id="SSF56935">
    <property type="entry name" value="Porins"/>
    <property type="match status" value="1"/>
</dbReference>
<evidence type="ECO:0000313" key="2">
    <source>
        <dbReference type="EMBL" id="VBB05242.1"/>
    </source>
</evidence>
<feature type="signal peptide" evidence="1">
    <location>
        <begin position="1"/>
        <end position="23"/>
    </location>
</feature>
<reference evidence="2 3" key="1">
    <citation type="submission" date="2018-06" db="EMBL/GenBank/DDBJ databases">
        <authorList>
            <person name="Strepis N."/>
        </authorList>
    </citation>
    <scope>NUCLEOTIDE SEQUENCE [LARGE SCALE GENOMIC DNA]</scope>
    <source>
        <strain evidence="2">LUCI</strain>
    </source>
</reference>
<evidence type="ECO:0008006" key="4">
    <source>
        <dbReference type="Google" id="ProtNLM"/>
    </source>
</evidence>
<dbReference type="RefSeq" id="WP_122626243.1">
    <property type="nucleotide sequence ID" value="NZ_UPPP01000054.1"/>
</dbReference>
<proteinExistence type="predicted"/>
<gene>
    <name evidence="2" type="ORF">LUCI_0449</name>
</gene>
<dbReference type="Proteomes" id="UP000277811">
    <property type="component" value="Unassembled WGS sequence"/>
</dbReference>
<sequence>MKKKILIALTASLIISAVNTAFAAEDPDQSIKIDGSLYTQWRSQRDSDLSSGHPDYTRNGFKALLTLNAEASLNKNMDVYARATYETLQHDWGTFMADYIDNNSQESAAVDAYGVKYKNAGFTYTLGKQYLTIGQGLIYDCNGYIGRHSAPYAVNITGKVGATDISIMAAKTDYQDGLKNDTFYALQGSTDLSPKLNMGAMFAHVSYGDSTVAEYSLPKRNVNFYSGYGTYKLSDKAAISAEFSHASSASDNNGFQTTVSYKLDGKNSLAAGYYYIEDQAGIIDYNIAAMTTGLNSNAKGYLVSYTHQLNKNIKFSVADFNYQKINDTSVGDSGATGDRNRFYTTMTVTF</sequence>
<accession>A0A498R4P8</accession>